<feature type="coiled-coil region" evidence="2">
    <location>
        <begin position="280"/>
        <end position="321"/>
    </location>
</feature>
<proteinExistence type="predicted"/>
<dbReference type="InterPro" id="IPR018247">
    <property type="entry name" value="EF_Hand_1_Ca_BS"/>
</dbReference>
<sequence>MEEATELIRRLQQSQEKADTMISELQERVRLNTDPLELQKQQQALDERAKGLAEAEEAVTQREQAAAAEEGRIKAIEEILTKLEVDKAEAKGDVLRVNARNEVLHDANERLKKEISSLKDELHAKQVLELTGPVEEKKEKAMKGEDESMFIQYVENQRRKMEAQLQGMQKLLDKEQEQHTEALVKIQQLKGEKELHAEEEAEKRRKLEIQLKEAEIAKADALRGVVEVEKQKVELKHAQANLAKQKAAWEAAMKREMDNFVLDYDQKKTSLVRAVANVEWDQINRTQAEYNKQRKKLEQRFKEVEDEKEYLMKDRQRLQDALDIQEDWLQRVKDWESLVKAQLKTMLIPAGNIPLEPFPEPPQQPAPVQSIVPKPLINPDFFIVPLDLGILISIKHIFERLDPQGNGLLAVRDIGDWVSSKGVSIDHSSLQHMISIADYDQDGCLTFWEFFAVQSYITLGLYKKEVPLMEWVGFVTCRHPGMQALIAQMHGQPLVQGSVSLPPVPENAYYTSQGYDEYYPDQGYEAPASYADPQAMWAAAAYPSASPDPAYGGGYGY</sequence>
<dbReference type="InterPro" id="IPR002048">
    <property type="entry name" value="EF_hand_dom"/>
</dbReference>
<evidence type="ECO:0000256" key="2">
    <source>
        <dbReference type="SAM" id="Coils"/>
    </source>
</evidence>
<protein>
    <recommendedName>
        <fullName evidence="3">EF-hand domain-containing protein</fullName>
    </recommendedName>
</protein>
<evidence type="ECO:0000259" key="3">
    <source>
        <dbReference type="Pfam" id="PF13499"/>
    </source>
</evidence>
<feature type="domain" description="EF-hand" evidence="3">
    <location>
        <begin position="394"/>
        <end position="452"/>
    </location>
</feature>
<keyword evidence="2" id="KW-0175">Coiled coil</keyword>
<reference evidence="4" key="1">
    <citation type="submission" date="2021-01" db="EMBL/GenBank/DDBJ databases">
        <authorList>
            <person name="Corre E."/>
            <person name="Pelletier E."/>
            <person name="Niang G."/>
            <person name="Scheremetjew M."/>
            <person name="Finn R."/>
            <person name="Kale V."/>
            <person name="Holt S."/>
            <person name="Cochrane G."/>
            <person name="Meng A."/>
            <person name="Brown T."/>
            <person name="Cohen L."/>
        </authorList>
    </citation>
    <scope>NUCLEOTIDE SEQUENCE</scope>
    <source>
        <strain evidence="4">NIES-381</strain>
    </source>
</reference>
<gene>
    <name evidence="4" type="ORF">EGYM00392_LOCUS50436</name>
</gene>
<keyword evidence="1" id="KW-0106">Calcium</keyword>
<dbReference type="Pfam" id="PF13499">
    <property type="entry name" value="EF-hand_7"/>
    <property type="match status" value="1"/>
</dbReference>
<dbReference type="EMBL" id="HBGA01136008">
    <property type="protein sequence ID" value="CAD9039271.1"/>
    <property type="molecule type" value="Transcribed_RNA"/>
</dbReference>
<name>A0A7S1JDE6_9EUGL</name>
<evidence type="ECO:0000313" key="4">
    <source>
        <dbReference type="EMBL" id="CAD9039271.1"/>
    </source>
</evidence>
<accession>A0A7S1JDE6</accession>
<dbReference type="PROSITE" id="PS00018">
    <property type="entry name" value="EF_HAND_1"/>
    <property type="match status" value="1"/>
</dbReference>
<dbReference type="AlphaFoldDB" id="A0A7S1JDE6"/>
<feature type="coiled-coil region" evidence="2">
    <location>
        <begin position="1"/>
        <end position="248"/>
    </location>
</feature>
<dbReference type="Gene3D" id="1.10.238.10">
    <property type="entry name" value="EF-hand"/>
    <property type="match status" value="1"/>
</dbReference>
<organism evidence="4">
    <name type="scientific">Eutreptiella gymnastica</name>
    <dbReference type="NCBI Taxonomy" id="73025"/>
    <lineage>
        <taxon>Eukaryota</taxon>
        <taxon>Discoba</taxon>
        <taxon>Euglenozoa</taxon>
        <taxon>Euglenida</taxon>
        <taxon>Spirocuta</taxon>
        <taxon>Euglenophyceae</taxon>
        <taxon>Eutreptiales</taxon>
        <taxon>Eutreptiaceae</taxon>
        <taxon>Eutreptiella</taxon>
    </lineage>
</organism>
<dbReference type="InterPro" id="IPR011992">
    <property type="entry name" value="EF-hand-dom_pair"/>
</dbReference>
<evidence type="ECO:0000256" key="1">
    <source>
        <dbReference type="ARBA" id="ARBA00022837"/>
    </source>
</evidence>
<dbReference type="SUPFAM" id="SSF47473">
    <property type="entry name" value="EF-hand"/>
    <property type="match status" value="1"/>
</dbReference>
<dbReference type="GO" id="GO:0005509">
    <property type="term" value="F:calcium ion binding"/>
    <property type="evidence" value="ECO:0007669"/>
    <property type="project" value="InterPro"/>
</dbReference>